<name>A0A2T5IX40_9GAMM</name>
<proteinExistence type="predicted"/>
<accession>A0A2T5IX40</accession>
<feature type="domain" description="Lcl C-terminal" evidence="2">
    <location>
        <begin position="56"/>
        <end position="233"/>
    </location>
</feature>
<comment type="caution">
    <text evidence="3">The sequence shown here is derived from an EMBL/GenBank/DDBJ whole genome shotgun (WGS) entry which is preliminary data.</text>
</comment>
<evidence type="ECO:0000313" key="4">
    <source>
        <dbReference type="Proteomes" id="UP000244223"/>
    </source>
</evidence>
<dbReference type="InterPro" id="IPR011460">
    <property type="entry name" value="Lcl_C"/>
</dbReference>
<feature type="chain" id="PRO_5015754304" evidence="1">
    <location>
        <begin position="21"/>
        <end position="236"/>
    </location>
</feature>
<evidence type="ECO:0000259" key="2">
    <source>
        <dbReference type="Pfam" id="PF07603"/>
    </source>
</evidence>
<evidence type="ECO:0000256" key="1">
    <source>
        <dbReference type="SAM" id="SignalP"/>
    </source>
</evidence>
<dbReference type="EMBL" id="QAON01000011">
    <property type="protein sequence ID" value="PTQ88520.1"/>
    <property type="molecule type" value="Genomic_DNA"/>
</dbReference>
<reference evidence="3 4" key="1">
    <citation type="submission" date="2018-04" db="EMBL/GenBank/DDBJ databases">
        <title>Genomic Encyclopedia of Archaeal and Bacterial Type Strains, Phase II (KMG-II): from individual species to whole genera.</title>
        <authorList>
            <person name="Goeker M."/>
        </authorList>
    </citation>
    <scope>NUCLEOTIDE SEQUENCE [LARGE SCALE GENOMIC DNA]</scope>
    <source>
        <strain evidence="3 4">DSM 5822</strain>
    </source>
</reference>
<keyword evidence="4" id="KW-1185">Reference proteome</keyword>
<keyword evidence="1" id="KW-0732">Signal</keyword>
<sequence>MTKYGSVLGLALCFSTAVQAASFADYAEVATKNAKRYLKIDQQGDVLPDEANVWTCVYDHQTGLLWEEKTDDNGLRDKDWQYTWYNDQSEVKGYLDRHYYQSERALGSTCGQTLAQCNIQSYQIRVAEQGGLCGQQGWHVPTKTQLASLITEQPEQHPWFAIDKTAFFGLFHHQELVPIYLNKNYFQQLPAYTWYWSSDTAKEESNKAVIAYFAISITYGAPKSNNLYVRLVKEKN</sequence>
<dbReference type="RefSeq" id="WP_170106968.1">
    <property type="nucleotide sequence ID" value="NZ_QAON01000011.1"/>
</dbReference>
<protein>
    <submittedName>
        <fullName evidence="3">Uncharacterized protein DUF1566</fullName>
    </submittedName>
</protein>
<gene>
    <name evidence="3" type="ORF">C8N29_11141</name>
</gene>
<dbReference type="Pfam" id="PF07603">
    <property type="entry name" value="Lcl_C"/>
    <property type="match status" value="1"/>
</dbReference>
<dbReference type="AlphaFoldDB" id="A0A2T5IX40"/>
<evidence type="ECO:0000313" key="3">
    <source>
        <dbReference type="EMBL" id="PTQ88520.1"/>
    </source>
</evidence>
<organism evidence="3 4">
    <name type="scientific">Agitococcus lubricus</name>
    <dbReference type="NCBI Taxonomy" id="1077255"/>
    <lineage>
        <taxon>Bacteria</taxon>
        <taxon>Pseudomonadati</taxon>
        <taxon>Pseudomonadota</taxon>
        <taxon>Gammaproteobacteria</taxon>
        <taxon>Moraxellales</taxon>
        <taxon>Moraxellaceae</taxon>
        <taxon>Agitococcus</taxon>
    </lineage>
</organism>
<feature type="signal peptide" evidence="1">
    <location>
        <begin position="1"/>
        <end position="20"/>
    </location>
</feature>
<dbReference type="Proteomes" id="UP000244223">
    <property type="component" value="Unassembled WGS sequence"/>
</dbReference>